<gene>
    <name evidence="2" type="ORF">PR003_g15778</name>
</gene>
<accession>A0A6A4EWH7</accession>
<organism evidence="2 3">
    <name type="scientific">Phytophthora rubi</name>
    <dbReference type="NCBI Taxonomy" id="129364"/>
    <lineage>
        <taxon>Eukaryota</taxon>
        <taxon>Sar</taxon>
        <taxon>Stramenopiles</taxon>
        <taxon>Oomycota</taxon>
        <taxon>Peronosporomycetes</taxon>
        <taxon>Peronosporales</taxon>
        <taxon>Peronosporaceae</taxon>
        <taxon>Phytophthora</taxon>
    </lineage>
</organism>
<sequence length="380" mass="42633">MSPSYADTVKLVEDNYFHWEFNMRMKLSRKGLLAQIIKPESDALSDRSTVQWMTSDLKAPGVIAGDVSLTYRFYICGATTAADSWHILEDLLNRNTLKNRLIVTKKLHNFKMESGTRFAVHVDQLKEIAPQMETIDDLLENAPNMTLEYAIQALSGVDASDESSSAQQKAFVAKNSYDKRRFNGKCFYCKKPVHKETEFRKKKADEERGQVARETSDYAFTATSAMGKTEWLVDSGARSHMTSVRDKFVSMKEQKTPVRITIADGRKIDAVAMGTIGLKLMDGTSTTLSGVLYISEVEGSLISVAKLAEKDDRRAVQQGQVCLSLWRCYRHGGQALWERLQVGDSGGTRCVMRRRHLVRSHGQLCTPVSAAFHSSAMNSY</sequence>
<feature type="domain" description="Retrovirus-related Pol polyprotein from transposon TNT 1-94-like beta-barrel" evidence="1">
    <location>
        <begin position="231"/>
        <end position="310"/>
    </location>
</feature>
<dbReference type="EMBL" id="QXFT01001114">
    <property type="protein sequence ID" value="KAE9328466.1"/>
    <property type="molecule type" value="Genomic_DNA"/>
</dbReference>
<dbReference type="Proteomes" id="UP000434957">
    <property type="component" value="Unassembled WGS sequence"/>
</dbReference>
<dbReference type="AlphaFoldDB" id="A0A6A4EWH7"/>
<dbReference type="Pfam" id="PF14223">
    <property type="entry name" value="Retrotran_gag_2"/>
    <property type="match status" value="1"/>
</dbReference>
<reference evidence="2 3" key="1">
    <citation type="submission" date="2018-08" db="EMBL/GenBank/DDBJ databases">
        <title>Genomic investigation of the strawberry pathogen Phytophthora fragariae indicates pathogenicity is determined by transcriptional variation in three key races.</title>
        <authorList>
            <person name="Adams T.M."/>
            <person name="Armitage A.D."/>
            <person name="Sobczyk M.K."/>
            <person name="Bates H.J."/>
            <person name="Dunwell J.M."/>
            <person name="Nellist C.F."/>
            <person name="Harrison R.J."/>
        </authorList>
    </citation>
    <scope>NUCLEOTIDE SEQUENCE [LARGE SCALE GENOMIC DNA]</scope>
    <source>
        <strain evidence="2 3">SCRP333</strain>
    </source>
</reference>
<evidence type="ECO:0000313" key="2">
    <source>
        <dbReference type="EMBL" id="KAE9328466.1"/>
    </source>
</evidence>
<evidence type="ECO:0000313" key="3">
    <source>
        <dbReference type="Proteomes" id="UP000434957"/>
    </source>
</evidence>
<dbReference type="Pfam" id="PF22936">
    <property type="entry name" value="Pol_BBD"/>
    <property type="match status" value="1"/>
</dbReference>
<evidence type="ECO:0000259" key="1">
    <source>
        <dbReference type="Pfam" id="PF22936"/>
    </source>
</evidence>
<proteinExistence type="predicted"/>
<dbReference type="PANTHER" id="PTHR47592">
    <property type="entry name" value="PBF68 PROTEIN"/>
    <property type="match status" value="1"/>
</dbReference>
<comment type="caution">
    <text evidence="2">The sequence shown here is derived from an EMBL/GenBank/DDBJ whole genome shotgun (WGS) entry which is preliminary data.</text>
</comment>
<name>A0A6A4EWH7_9STRA</name>
<keyword evidence="3" id="KW-1185">Reference proteome</keyword>
<protein>
    <recommendedName>
        <fullName evidence="1">Retrovirus-related Pol polyprotein from transposon TNT 1-94-like beta-barrel domain-containing protein</fullName>
    </recommendedName>
</protein>
<dbReference type="InterPro" id="IPR054722">
    <property type="entry name" value="PolX-like_BBD"/>
</dbReference>